<dbReference type="Gene3D" id="3.40.800.20">
    <property type="entry name" value="Histone deacetylase domain"/>
    <property type="match status" value="1"/>
</dbReference>
<dbReference type="InterPro" id="IPR023801">
    <property type="entry name" value="His_deacetylse_dom"/>
</dbReference>
<proteinExistence type="inferred from homology"/>
<dbReference type="PANTHER" id="PTHR10625">
    <property type="entry name" value="HISTONE DEACETYLASE HDAC1-RELATED"/>
    <property type="match status" value="1"/>
</dbReference>
<dbReference type="PRINTS" id="PR01270">
    <property type="entry name" value="HDASUPER"/>
</dbReference>
<dbReference type="EMBL" id="DRTD01000394">
    <property type="protein sequence ID" value="HHE55192.1"/>
    <property type="molecule type" value="Genomic_DNA"/>
</dbReference>
<dbReference type="PANTHER" id="PTHR10625:SF10">
    <property type="entry name" value="HISTONE DEACETYLASE HDAC1"/>
    <property type="match status" value="1"/>
</dbReference>
<evidence type="ECO:0000313" key="3">
    <source>
        <dbReference type="EMBL" id="HHE55192.1"/>
    </source>
</evidence>
<dbReference type="InterPro" id="IPR000286">
    <property type="entry name" value="HDACs"/>
</dbReference>
<dbReference type="CDD" id="cd09992">
    <property type="entry name" value="HDAC_classII"/>
    <property type="match status" value="1"/>
</dbReference>
<protein>
    <submittedName>
        <fullName evidence="3">Histone deacetylase</fullName>
    </submittedName>
</protein>
<dbReference type="GO" id="GO:0004407">
    <property type="term" value="F:histone deacetylase activity"/>
    <property type="evidence" value="ECO:0007669"/>
    <property type="project" value="TreeGrafter"/>
</dbReference>
<dbReference type="AlphaFoldDB" id="A0A7V5H3V8"/>
<comment type="caution">
    <text evidence="3">The sequence shown here is derived from an EMBL/GenBank/DDBJ whole genome shotgun (WGS) entry which is preliminary data.</text>
</comment>
<dbReference type="GO" id="GO:0040029">
    <property type="term" value="P:epigenetic regulation of gene expression"/>
    <property type="evidence" value="ECO:0007669"/>
    <property type="project" value="TreeGrafter"/>
</dbReference>
<dbReference type="InterPro" id="IPR037138">
    <property type="entry name" value="His_deacetylse_dom_sf"/>
</dbReference>
<name>A0A7V5H3V8_CALAY</name>
<accession>A0A7V5H3V8</accession>
<evidence type="ECO:0000259" key="2">
    <source>
        <dbReference type="Pfam" id="PF00850"/>
    </source>
</evidence>
<dbReference type="InterPro" id="IPR023696">
    <property type="entry name" value="Ureohydrolase_dom_sf"/>
</dbReference>
<sequence length="314" mass="35088">MGRLAFIYHPIFLKHFPGFGHPERAERLQAILEFLEQKNFFKRIDQHQPPAIETEVLNLVHQPSYVNHILSLSGQDNVVLDGGDTVLSSHSVQAALHAAGAGVKALQLMFEENYDKVFAAVRPPGHHTEADRAMGFCVFNNIAVAARLAQKKKFAQNVLIVDWDVHHGNGTQHTFYTDPTVFYFSIHQYPLFPMTGLASETGQGAGQGFTLNVPLSYGKGDQEYIDVFEESLSKIEKIFKPDLVLISAGFDAHVDDPIGGMRVTTQGFYKLTEMIAHFANRHCNGRVISFLEGGYHLKALAESTYQHLQCLLKH</sequence>
<dbReference type="Pfam" id="PF00850">
    <property type="entry name" value="Hist_deacetyl"/>
    <property type="match status" value="1"/>
</dbReference>
<comment type="similarity">
    <text evidence="1">Belongs to the histone deacetylase family.</text>
</comment>
<evidence type="ECO:0000256" key="1">
    <source>
        <dbReference type="ARBA" id="ARBA00005947"/>
    </source>
</evidence>
<reference evidence="3" key="1">
    <citation type="journal article" date="2020" name="mSystems">
        <title>Genome- and Community-Level Interaction Insights into Carbon Utilization and Element Cycling Functions of Hydrothermarchaeota in Hydrothermal Sediment.</title>
        <authorList>
            <person name="Zhou Z."/>
            <person name="Liu Y."/>
            <person name="Xu W."/>
            <person name="Pan J."/>
            <person name="Luo Z.H."/>
            <person name="Li M."/>
        </authorList>
    </citation>
    <scope>NUCLEOTIDE SEQUENCE [LARGE SCALE GENOMIC DNA]</scope>
    <source>
        <strain evidence="3">HyVt-76</strain>
    </source>
</reference>
<organism evidence="3">
    <name type="scientific">Caldithrix abyssi</name>
    <dbReference type="NCBI Taxonomy" id="187145"/>
    <lineage>
        <taxon>Bacteria</taxon>
        <taxon>Pseudomonadati</taxon>
        <taxon>Calditrichota</taxon>
        <taxon>Calditrichia</taxon>
        <taxon>Calditrichales</taxon>
        <taxon>Calditrichaceae</taxon>
        <taxon>Caldithrix</taxon>
    </lineage>
</organism>
<dbReference type="Proteomes" id="UP000886111">
    <property type="component" value="Unassembled WGS sequence"/>
</dbReference>
<gene>
    <name evidence="3" type="ORF">ENL21_05375</name>
</gene>
<dbReference type="SUPFAM" id="SSF52768">
    <property type="entry name" value="Arginase/deacetylase"/>
    <property type="match status" value="1"/>
</dbReference>
<feature type="domain" description="Histone deacetylase" evidence="2">
    <location>
        <begin position="21"/>
        <end position="309"/>
    </location>
</feature>